<keyword evidence="6" id="KW-0378">Hydrolase</keyword>
<dbReference type="GO" id="GO:0019677">
    <property type="term" value="P:NAD+ catabolic process"/>
    <property type="evidence" value="ECO:0007669"/>
    <property type="project" value="TreeGrafter"/>
</dbReference>
<evidence type="ECO:0000256" key="8">
    <source>
        <dbReference type="ARBA" id="ARBA00023027"/>
    </source>
</evidence>
<comment type="cofactor">
    <cofactor evidence="2">
        <name>Zn(2+)</name>
        <dbReference type="ChEBI" id="CHEBI:29105"/>
    </cofactor>
</comment>
<gene>
    <name evidence="11" type="ORF">SAMN05444401_0460</name>
</gene>
<dbReference type="Proteomes" id="UP000184080">
    <property type="component" value="Unassembled WGS sequence"/>
</dbReference>
<dbReference type="GO" id="GO:0006742">
    <property type="term" value="P:NADP+ catabolic process"/>
    <property type="evidence" value="ECO:0007669"/>
    <property type="project" value="TreeGrafter"/>
</dbReference>
<dbReference type="Gene3D" id="3.90.79.10">
    <property type="entry name" value="Nucleoside Triphosphate Pyrophosphohydrolase"/>
    <property type="match status" value="1"/>
</dbReference>
<dbReference type="EC" id="3.6.1.22" evidence="4"/>
<evidence type="ECO:0000313" key="12">
    <source>
        <dbReference type="Proteomes" id="UP000184080"/>
    </source>
</evidence>
<evidence type="ECO:0000256" key="5">
    <source>
        <dbReference type="ARBA" id="ARBA00022723"/>
    </source>
</evidence>
<evidence type="ECO:0000313" key="11">
    <source>
        <dbReference type="EMBL" id="SHK04931.1"/>
    </source>
</evidence>
<keyword evidence="8" id="KW-0520">NAD</keyword>
<dbReference type="InterPro" id="IPR020084">
    <property type="entry name" value="NUDIX_hydrolase_CS"/>
</dbReference>
<comment type="catalytic activity">
    <reaction evidence="9">
        <text>a 5'-end NAD(+)-phospho-ribonucleoside in mRNA + H2O = a 5'-end phospho-adenosine-phospho-ribonucleoside in mRNA + beta-nicotinamide D-ribonucleotide + 2 H(+)</text>
        <dbReference type="Rhea" id="RHEA:60876"/>
        <dbReference type="Rhea" id="RHEA-COMP:15698"/>
        <dbReference type="Rhea" id="RHEA-COMP:15719"/>
        <dbReference type="ChEBI" id="CHEBI:14649"/>
        <dbReference type="ChEBI" id="CHEBI:15377"/>
        <dbReference type="ChEBI" id="CHEBI:15378"/>
        <dbReference type="ChEBI" id="CHEBI:144029"/>
        <dbReference type="ChEBI" id="CHEBI:144051"/>
    </reaction>
    <physiologicalReaction direction="left-to-right" evidence="9">
        <dbReference type="Rhea" id="RHEA:60877"/>
    </physiologicalReaction>
</comment>
<comment type="similarity">
    <text evidence="3">Belongs to the Nudix hydrolase family. NudC subfamily.</text>
</comment>
<dbReference type="InterPro" id="IPR050241">
    <property type="entry name" value="NAD-cap_RNA_hydrolase_NudC"/>
</dbReference>
<dbReference type="CDD" id="cd03429">
    <property type="entry name" value="NUDIX_NADH_pyrophosphatase_Nudt13"/>
    <property type="match status" value="1"/>
</dbReference>
<evidence type="ECO:0000256" key="7">
    <source>
        <dbReference type="ARBA" id="ARBA00022842"/>
    </source>
</evidence>
<keyword evidence="7" id="KW-0460">Magnesium</keyword>
<dbReference type="Pfam" id="PF00293">
    <property type="entry name" value="NUDIX"/>
    <property type="match status" value="1"/>
</dbReference>
<feature type="domain" description="Nudix hydrolase" evidence="10">
    <location>
        <begin position="37"/>
        <end position="160"/>
    </location>
</feature>
<dbReference type="PANTHER" id="PTHR42904">
    <property type="entry name" value="NUDIX HYDROLASE, NUDC SUBFAMILY"/>
    <property type="match status" value="1"/>
</dbReference>
<dbReference type="GO" id="GO:0046872">
    <property type="term" value="F:metal ion binding"/>
    <property type="evidence" value="ECO:0007669"/>
    <property type="project" value="UniProtKB-KW"/>
</dbReference>
<evidence type="ECO:0000259" key="10">
    <source>
        <dbReference type="PROSITE" id="PS51462"/>
    </source>
</evidence>
<dbReference type="PROSITE" id="PS51462">
    <property type="entry name" value="NUDIX"/>
    <property type="match status" value="1"/>
</dbReference>
<dbReference type="PROSITE" id="PS00893">
    <property type="entry name" value="NUDIX_BOX"/>
    <property type="match status" value="1"/>
</dbReference>
<dbReference type="AlphaFoldDB" id="A0A1M6PAC7"/>
<dbReference type="RefSeq" id="WP_073012716.1">
    <property type="nucleotide sequence ID" value="NZ_FQZO01000015.1"/>
</dbReference>
<accession>A0A1M6PAC7</accession>
<sequence>MRYRFCPLCGKELKERFSYDEGNVPYCEYDKILYFDLPKPTVVVAVVKGEDILLLKQSYIFKNSKVLISGYVSNGETVEETVYREVKEETGIEIKDIKYLGSSCLADKELLMLTYMGYYESGEITKSPEVEGAEWVNIEDALCQMEEDEVGKKVVMAVLNEMGYKGKNAYRCEI</sequence>
<dbReference type="STRING" id="1121298.SAMN05444401_0460"/>
<dbReference type="InterPro" id="IPR049734">
    <property type="entry name" value="NudC-like_C"/>
</dbReference>
<evidence type="ECO:0000256" key="4">
    <source>
        <dbReference type="ARBA" id="ARBA00012381"/>
    </source>
</evidence>
<evidence type="ECO:0000256" key="6">
    <source>
        <dbReference type="ARBA" id="ARBA00022801"/>
    </source>
</evidence>
<dbReference type="EMBL" id="FQZO01000015">
    <property type="protein sequence ID" value="SHK04931.1"/>
    <property type="molecule type" value="Genomic_DNA"/>
</dbReference>
<proteinExistence type="inferred from homology"/>
<reference evidence="11 12" key="1">
    <citation type="submission" date="2016-11" db="EMBL/GenBank/DDBJ databases">
        <authorList>
            <person name="Jaros S."/>
            <person name="Januszkiewicz K."/>
            <person name="Wedrychowicz H."/>
        </authorList>
    </citation>
    <scope>NUCLEOTIDE SEQUENCE [LARGE SCALE GENOMIC DNA]</scope>
    <source>
        <strain evidence="11 12">DSM 21864</strain>
    </source>
</reference>
<evidence type="ECO:0000256" key="2">
    <source>
        <dbReference type="ARBA" id="ARBA00001947"/>
    </source>
</evidence>
<keyword evidence="5" id="KW-0479">Metal-binding</keyword>
<dbReference type="SUPFAM" id="SSF55811">
    <property type="entry name" value="Nudix"/>
    <property type="match status" value="1"/>
</dbReference>
<organism evidence="11 12">
    <name type="scientific">Clostridium amylolyticum</name>
    <dbReference type="NCBI Taxonomy" id="1121298"/>
    <lineage>
        <taxon>Bacteria</taxon>
        <taxon>Bacillati</taxon>
        <taxon>Bacillota</taxon>
        <taxon>Clostridia</taxon>
        <taxon>Eubacteriales</taxon>
        <taxon>Clostridiaceae</taxon>
        <taxon>Clostridium</taxon>
    </lineage>
</organism>
<dbReference type="GO" id="GO:0035529">
    <property type="term" value="F:NADH pyrophosphatase activity"/>
    <property type="evidence" value="ECO:0007669"/>
    <property type="project" value="TreeGrafter"/>
</dbReference>
<evidence type="ECO:0000256" key="3">
    <source>
        <dbReference type="ARBA" id="ARBA00009595"/>
    </source>
</evidence>
<evidence type="ECO:0000256" key="1">
    <source>
        <dbReference type="ARBA" id="ARBA00001946"/>
    </source>
</evidence>
<dbReference type="OrthoDB" id="9800077at2"/>
<comment type="cofactor">
    <cofactor evidence="1">
        <name>Mg(2+)</name>
        <dbReference type="ChEBI" id="CHEBI:18420"/>
    </cofactor>
</comment>
<dbReference type="PANTHER" id="PTHR42904:SF6">
    <property type="entry name" value="NAD-CAPPED RNA HYDROLASE NUDT12"/>
    <property type="match status" value="1"/>
</dbReference>
<keyword evidence="12" id="KW-1185">Reference proteome</keyword>
<dbReference type="GO" id="GO:0005829">
    <property type="term" value="C:cytosol"/>
    <property type="evidence" value="ECO:0007669"/>
    <property type="project" value="TreeGrafter"/>
</dbReference>
<protein>
    <recommendedName>
        <fullName evidence="4">NAD(+) diphosphatase</fullName>
        <ecNumber evidence="4">3.6.1.22</ecNumber>
    </recommendedName>
</protein>
<name>A0A1M6PAC7_9CLOT</name>
<dbReference type="InterPro" id="IPR000086">
    <property type="entry name" value="NUDIX_hydrolase_dom"/>
</dbReference>
<evidence type="ECO:0000256" key="9">
    <source>
        <dbReference type="ARBA" id="ARBA00023679"/>
    </source>
</evidence>
<dbReference type="InterPro" id="IPR015797">
    <property type="entry name" value="NUDIX_hydrolase-like_dom_sf"/>
</dbReference>